<keyword evidence="2" id="KW-1185">Reference proteome</keyword>
<proteinExistence type="predicted"/>
<sequence length="60" mass="7090">MNQTLEKDIVDAIHHLNQEQLLDVKKYVEQLRTSRSTNALIEDDELDMLLKLMATETDYR</sequence>
<evidence type="ECO:0000313" key="2">
    <source>
        <dbReference type="Proteomes" id="UP000838160"/>
    </source>
</evidence>
<protein>
    <recommendedName>
        <fullName evidence="3">DUF2281 domain-containing protein</fullName>
    </recommendedName>
</protein>
<dbReference type="Proteomes" id="UP000838160">
    <property type="component" value="Unassembled WGS sequence"/>
</dbReference>
<evidence type="ECO:0000313" key="1">
    <source>
        <dbReference type="EMBL" id="CAH0530089.1"/>
    </source>
</evidence>
<organism evidence="1 2">
    <name type="scientific">Vibrio hippocampi</name>
    <dbReference type="NCBI Taxonomy" id="654686"/>
    <lineage>
        <taxon>Bacteria</taxon>
        <taxon>Pseudomonadati</taxon>
        <taxon>Pseudomonadota</taxon>
        <taxon>Gammaproteobacteria</taxon>
        <taxon>Vibrionales</taxon>
        <taxon>Vibrionaceae</taxon>
        <taxon>Vibrio</taxon>
    </lineage>
</organism>
<evidence type="ECO:0008006" key="3">
    <source>
        <dbReference type="Google" id="ProtNLM"/>
    </source>
</evidence>
<reference evidence="1" key="1">
    <citation type="submission" date="2021-12" db="EMBL/GenBank/DDBJ databases">
        <authorList>
            <person name="Rodrigo-Torres L."/>
            <person name="Arahal R. D."/>
            <person name="Lucena T."/>
        </authorList>
    </citation>
    <scope>NUCLEOTIDE SEQUENCE</scope>
    <source>
        <strain evidence="1">CECT 8226</strain>
    </source>
</reference>
<name>A0ABM8ZNC6_9VIBR</name>
<accession>A0ABM8ZNC6</accession>
<dbReference type="RefSeq" id="WP_237486601.1">
    <property type="nucleotide sequence ID" value="NZ_CAKLCM010000003.1"/>
</dbReference>
<dbReference type="EMBL" id="CAKLCM010000003">
    <property type="protein sequence ID" value="CAH0530089.1"/>
    <property type="molecule type" value="Genomic_DNA"/>
</dbReference>
<gene>
    <name evidence="1" type="ORF">VHP8226_03817</name>
</gene>
<comment type="caution">
    <text evidence="1">The sequence shown here is derived from an EMBL/GenBank/DDBJ whole genome shotgun (WGS) entry which is preliminary data.</text>
</comment>